<evidence type="ECO:0000313" key="3">
    <source>
        <dbReference type="EMBL" id="CAB5228816.1"/>
    </source>
</evidence>
<evidence type="ECO:0000313" key="1">
    <source>
        <dbReference type="EMBL" id="CAB4171865.1"/>
    </source>
</evidence>
<protein>
    <recommendedName>
        <fullName evidence="4">Bacteriophage lambda, Stf, side tail fibre-repeat-2</fullName>
    </recommendedName>
</protein>
<name>A0A6J5PRI2_9CAUD</name>
<dbReference type="Gene3D" id="2.60.120.40">
    <property type="match status" value="1"/>
</dbReference>
<dbReference type="EMBL" id="LR798390">
    <property type="protein sequence ID" value="CAB5228816.1"/>
    <property type="molecule type" value="Genomic_DNA"/>
</dbReference>
<dbReference type="InterPro" id="IPR008983">
    <property type="entry name" value="Tumour_necrosis_fac-like_dom"/>
</dbReference>
<proteinExistence type="predicted"/>
<accession>A0A6J5PRI2</accession>
<organism evidence="1">
    <name type="scientific">uncultured Caudovirales phage</name>
    <dbReference type="NCBI Taxonomy" id="2100421"/>
    <lineage>
        <taxon>Viruses</taxon>
        <taxon>Duplodnaviria</taxon>
        <taxon>Heunggongvirae</taxon>
        <taxon>Uroviricota</taxon>
        <taxon>Caudoviricetes</taxon>
        <taxon>Peduoviridae</taxon>
        <taxon>Maltschvirus</taxon>
        <taxon>Maltschvirus maltsch</taxon>
    </lineage>
</organism>
<reference evidence="1" key="1">
    <citation type="submission" date="2020-05" db="EMBL/GenBank/DDBJ databases">
        <authorList>
            <person name="Chiriac C."/>
            <person name="Salcher M."/>
            <person name="Ghai R."/>
            <person name="Kavagutti S V."/>
        </authorList>
    </citation>
    <scope>NUCLEOTIDE SEQUENCE</scope>
</reference>
<dbReference type="EMBL" id="LR797298">
    <property type="protein sequence ID" value="CAB4200282.1"/>
    <property type="molecule type" value="Genomic_DNA"/>
</dbReference>
<evidence type="ECO:0000313" key="2">
    <source>
        <dbReference type="EMBL" id="CAB4200282.1"/>
    </source>
</evidence>
<gene>
    <name evidence="2" type="ORF">UFOVP1345_34</name>
    <name evidence="3" type="ORF">UFOVP1542_34</name>
    <name evidence="1" type="ORF">UFOVP920_34</name>
</gene>
<dbReference type="EMBL" id="LR796879">
    <property type="protein sequence ID" value="CAB4171865.1"/>
    <property type="molecule type" value="Genomic_DNA"/>
</dbReference>
<evidence type="ECO:0008006" key="4">
    <source>
        <dbReference type="Google" id="ProtNLM"/>
    </source>
</evidence>
<sequence length="231" mass="24851">MLNVTNIPAPRVPLLDARTGLMSREWYRFFLNLFAITGSGSNTASVADLQGAPANAGSMEMIADLQGQIDGLNSAPPYTPPTPRVRYGSFYDTTTQVIAVIDTAYAMTLDTSDISNGISLRGTTSKVYTDTLGVYNIQFSAQLNKTNGGTAFTYIWLRRNGVDVPQSASVLRIQGATAETVAGWDFLLSMNDGDYFEIMWASSDIHNQLLAQAATAFCPAIPSVIVTVTNA</sequence>